<sequence length="109" mass="11948">MSAIHATHHAHAPDGPRFSASDRPLPPTESRTTWRARAWLWGSIVVVYALAALAIVAPTMTLALLLGAAVAGAVIWIMFRLLDRRVKSLGAEPSRARHAWPHRATRRDA</sequence>
<keyword evidence="2" id="KW-1133">Transmembrane helix</keyword>
<dbReference type="Proteomes" id="UP000019151">
    <property type="component" value="Plasmid 1"/>
</dbReference>
<dbReference type="HOGENOM" id="CLU_2180069_0_0_0"/>
<evidence type="ECO:0000313" key="4">
    <source>
        <dbReference type="Proteomes" id="UP000019151"/>
    </source>
</evidence>
<accession>W0RR72</accession>
<protein>
    <submittedName>
        <fullName evidence="3">Uncharacterized protein</fullName>
    </submittedName>
</protein>
<proteinExistence type="predicted"/>
<feature type="region of interest" description="Disordered" evidence="1">
    <location>
        <begin position="1"/>
        <end position="29"/>
    </location>
</feature>
<feature type="compositionally biased region" description="Basic residues" evidence="1">
    <location>
        <begin position="1"/>
        <end position="10"/>
    </location>
</feature>
<geneLocation type="plasmid" evidence="3 4">
    <name>1</name>
</geneLocation>
<reference evidence="3 4" key="1">
    <citation type="journal article" date="2014" name="Genome Announc.">
        <title>Genome Sequence and Methylome of Soil Bacterium Gemmatirosa kalamazoonensis KBS708T, a Member of the Rarely Cultivated Gemmatimonadetes Phylum.</title>
        <authorList>
            <person name="Debruyn J.M."/>
            <person name="Radosevich M."/>
            <person name="Wommack K.E."/>
            <person name="Polson S.W."/>
            <person name="Hauser L.J."/>
            <person name="Fawaz M.N."/>
            <person name="Korlach J."/>
            <person name="Tsai Y.C."/>
        </authorList>
    </citation>
    <scope>NUCLEOTIDE SEQUENCE [LARGE SCALE GENOMIC DNA]</scope>
    <source>
        <strain evidence="3 4">KBS708</strain>
        <plasmid evidence="4">Plasmid 1</plasmid>
    </source>
</reference>
<dbReference type="KEGG" id="gba:J421_5275"/>
<evidence type="ECO:0000256" key="2">
    <source>
        <dbReference type="SAM" id="Phobius"/>
    </source>
</evidence>
<dbReference type="RefSeq" id="WP_148306552.1">
    <property type="nucleotide sequence ID" value="NZ_CP007129.1"/>
</dbReference>
<evidence type="ECO:0000256" key="1">
    <source>
        <dbReference type="SAM" id="MobiDB-lite"/>
    </source>
</evidence>
<feature type="transmembrane region" description="Helical" evidence="2">
    <location>
        <begin position="62"/>
        <end position="82"/>
    </location>
</feature>
<keyword evidence="4" id="KW-1185">Reference proteome</keyword>
<gene>
    <name evidence="3" type="ORF">J421_5275</name>
</gene>
<keyword evidence="2" id="KW-0812">Transmembrane</keyword>
<evidence type="ECO:0000313" key="3">
    <source>
        <dbReference type="EMBL" id="AHG92810.1"/>
    </source>
</evidence>
<dbReference type="AlphaFoldDB" id="W0RR72"/>
<feature type="transmembrane region" description="Helical" evidence="2">
    <location>
        <begin position="38"/>
        <end position="56"/>
    </location>
</feature>
<keyword evidence="3" id="KW-0614">Plasmid</keyword>
<dbReference type="EMBL" id="CP007129">
    <property type="protein sequence ID" value="AHG92810.1"/>
    <property type="molecule type" value="Genomic_DNA"/>
</dbReference>
<keyword evidence="2" id="KW-0472">Membrane</keyword>
<name>W0RR72_9BACT</name>
<dbReference type="InParanoid" id="W0RR72"/>
<organism evidence="3 4">
    <name type="scientific">Gemmatirosa kalamazoonensis</name>
    <dbReference type="NCBI Taxonomy" id="861299"/>
    <lineage>
        <taxon>Bacteria</taxon>
        <taxon>Pseudomonadati</taxon>
        <taxon>Gemmatimonadota</taxon>
        <taxon>Gemmatimonadia</taxon>
        <taxon>Gemmatimonadales</taxon>
        <taxon>Gemmatimonadaceae</taxon>
        <taxon>Gemmatirosa</taxon>
    </lineage>
</organism>